<sequence length="282" mass="31943">MDLSFTILDVKTPRQPAICRSKQCGVDINSVQNITLIGCPFWRNFLRGLVLAYCRRDVSCAKMSCFGHEMKIDFGQVRQISFLVVCCDNDEAAQYTCQYTISEKLHLDILTNQFCMVPMRFFSILFSIQLCVTVIRNLYLRFCTKQQILRKSTANPHVSMSVSYSVEPSWAAEQREQVIFSCNRFRSKAVFQGAQNSVLNQNANVAGQNSNLVVGYSLVPVQHSKCDAKCNSNPPTRTPRDQSEELDMIVIHVAGQRIAFGWKIGQTPKPTLLQYIKLSCQS</sequence>
<feature type="transmembrane region" description="Helical" evidence="1">
    <location>
        <begin position="121"/>
        <end position="140"/>
    </location>
</feature>
<keyword evidence="1" id="KW-1133">Transmembrane helix</keyword>
<reference evidence="2" key="1">
    <citation type="submission" date="2023-06" db="EMBL/GenBank/DDBJ databases">
        <authorList>
            <person name="Kurt Z."/>
        </authorList>
    </citation>
    <scope>NUCLEOTIDE SEQUENCE</scope>
</reference>
<dbReference type="EMBL" id="CATOUU010000070">
    <property type="protein sequence ID" value="CAI9915305.1"/>
    <property type="molecule type" value="Genomic_DNA"/>
</dbReference>
<dbReference type="Proteomes" id="UP001642409">
    <property type="component" value="Unassembled WGS sequence"/>
</dbReference>
<evidence type="ECO:0000313" key="5">
    <source>
        <dbReference type="Proteomes" id="UP001642409"/>
    </source>
</evidence>
<dbReference type="EMBL" id="CAXDID020000703">
    <property type="protein sequence ID" value="CAL6111193.1"/>
    <property type="molecule type" value="Genomic_DNA"/>
</dbReference>
<organism evidence="2">
    <name type="scientific">Hexamita inflata</name>
    <dbReference type="NCBI Taxonomy" id="28002"/>
    <lineage>
        <taxon>Eukaryota</taxon>
        <taxon>Metamonada</taxon>
        <taxon>Diplomonadida</taxon>
        <taxon>Hexamitidae</taxon>
        <taxon>Hexamitinae</taxon>
        <taxon>Hexamita</taxon>
    </lineage>
</organism>
<keyword evidence="1" id="KW-0472">Membrane</keyword>
<proteinExistence type="predicted"/>
<accession>A0AA86N9J5</accession>
<evidence type="ECO:0000256" key="1">
    <source>
        <dbReference type="SAM" id="Phobius"/>
    </source>
</evidence>
<reference evidence="3 5" key="2">
    <citation type="submission" date="2024-07" db="EMBL/GenBank/DDBJ databases">
        <authorList>
            <person name="Akdeniz Z."/>
        </authorList>
    </citation>
    <scope>NUCLEOTIDE SEQUENCE [LARGE SCALE GENOMIC DNA]</scope>
</reference>
<protein>
    <submittedName>
        <fullName evidence="3">Hypothetical_protein</fullName>
    </submittedName>
</protein>
<gene>
    <name evidence="3" type="ORF">HINF_LOCUS13954</name>
    <name evidence="2" type="ORF">HINF_LOCUS2950</name>
    <name evidence="4" type="ORF">HINF_LOCUS76279</name>
</gene>
<comment type="caution">
    <text evidence="2">The sequence shown here is derived from an EMBL/GenBank/DDBJ whole genome shotgun (WGS) entry which is preliminary data.</text>
</comment>
<name>A0AA86N9J5_9EUKA</name>
<evidence type="ECO:0000313" key="4">
    <source>
        <dbReference type="EMBL" id="CAL6111193.1"/>
    </source>
</evidence>
<dbReference type="EMBL" id="CAXDID020000032">
    <property type="protein sequence ID" value="CAL5995264.1"/>
    <property type="molecule type" value="Genomic_DNA"/>
</dbReference>
<dbReference type="AlphaFoldDB" id="A0AA86N9J5"/>
<evidence type="ECO:0000313" key="2">
    <source>
        <dbReference type="EMBL" id="CAI9915305.1"/>
    </source>
</evidence>
<keyword evidence="1" id="KW-0812">Transmembrane</keyword>
<keyword evidence="5" id="KW-1185">Reference proteome</keyword>
<evidence type="ECO:0000313" key="3">
    <source>
        <dbReference type="EMBL" id="CAL5995264.1"/>
    </source>
</evidence>